<dbReference type="GO" id="GO:0000287">
    <property type="term" value="F:magnesium ion binding"/>
    <property type="evidence" value="ECO:0007669"/>
    <property type="project" value="InterPro"/>
</dbReference>
<dbReference type="PANTHER" id="PTHR11702">
    <property type="entry name" value="DEVELOPMENTALLY REGULATED GTP-BINDING PROTEIN-RELATED"/>
    <property type="match status" value="1"/>
</dbReference>
<evidence type="ECO:0000256" key="2">
    <source>
        <dbReference type="ARBA" id="ARBA00022490"/>
    </source>
</evidence>
<dbReference type="SUPFAM" id="SSF82051">
    <property type="entry name" value="Obg GTP-binding protein N-terminal domain"/>
    <property type="match status" value="1"/>
</dbReference>
<dbReference type="GO" id="GO:0003924">
    <property type="term" value="F:GTPase activity"/>
    <property type="evidence" value="ECO:0007669"/>
    <property type="project" value="InterPro"/>
</dbReference>
<evidence type="ECO:0000256" key="1">
    <source>
        <dbReference type="ARBA" id="ARBA00007699"/>
    </source>
</evidence>
<dbReference type="Gene3D" id="2.70.210.12">
    <property type="entry name" value="GTP1/OBG domain"/>
    <property type="match status" value="1"/>
</dbReference>
<dbReference type="FunFam" id="2.70.210.12:FF:000001">
    <property type="entry name" value="GTPase Obg"/>
    <property type="match status" value="1"/>
</dbReference>
<evidence type="ECO:0000313" key="11">
    <source>
        <dbReference type="Proteomes" id="UP000034539"/>
    </source>
</evidence>
<evidence type="ECO:0000256" key="7">
    <source>
        <dbReference type="SAM" id="MobiDB-lite"/>
    </source>
</evidence>
<dbReference type="EMBL" id="LBXN01000004">
    <property type="protein sequence ID" value="KKR34243.1"/>
    <property type="molecule type" value="Genomic_DNA"/>
</dbReference>
<proteinExistence type="inferred from homology"/>
<dbReference type="InterPro" id="IPR006074">
    <property type="entry name" value="GTP1-OBG_CS"/>
</dbReference>
<sequence length="315" mass="34237">MLIDELTITFKAGDGGRGKMSFYHKEKAGPDGGNGGDGGNLYVTGISDIMALDRFGGKPEFSAEDGNPGESNQKSGRNGKDRTIELPIGTVISDLDTGDTFEIIRVGQTFLLCEGGRGGKGNYDLRSSRLTTPKFAEPGTPGVVRRVNLSLKIIADFGLIGLPSSGKTSLLNALTNAHGKVAAYPFTTLSPNLGVYNHKIIADVPGLIEGAAKGRGLGDKFLKHIERVKEIFHCISVESDDPAKDYQVIRKELEEFSPVLKEKKERILLTKIDLVDEKIWMEKIEELKKLGTVIPISIYIPETLVPLKKSLDLLK</sequence>
<accession>A0A0G0Q2A6</accession>
<dbReference type="InterPro" id="IPR006073">
    <property type="entry name" value="GTP-bd"/>
</dbReference>
<organism evidence="10 11">
    <name type="scientific">Candidatus Gottesmanbacteria bacterium GW2011_GWC2_39_8</name>
    <dbReference type="NCBI Taxonomy" id="1618450"/>
    <lineage>
        <taxon>Bacteria</taxon>
        <taxon>Candidatus Gottesmaniibacteriota</taxon>
    </lineage>
</organism>
<keyword evidence="6" id="KW-0342">GTP-binding</keyword>
<dbReference type="PRINTS" id="PR00326">
    <property type="entry name" value="GTP1OBG"/>
</dbReference>
<keyword evidence="2" id="KW-0963">Cytoplasm</keyword>
<evidence type="ECO:0000259" key="8">
    <source>
        <dbReference type="PROSITE" id="PS51710"/>
    </source>
</evidence>
<protein>
    <submittedName>
        <fullName evidence="10">GTPase CgtA</fullName>
    </submittedName>
</protein>
<evidence type="ECO:0000313" key="10">
    <source>
        <dbReference type="EMBL" id="KKR34243.1"/>
    </source>
</evidence>
<reference evidence="10 11" key="1">
    <citation type="journal article" date="2015" name="Nature">
        <title>rRNA introns, odd ribosomes, and small enigmatic genomes across a large radiation of phyla.</title>
        <authorList>
            <person name="Brown C.T."/>
            <person name="Hug L.A."/>
            <person name="Thomas B.C."/>
            <person name="Sharon I."/>
            <person name="Castelle C.J."/>
            <person name="Singh A."/>
            <person name="Wilkins M.J."/>
            <person name="Williams K.H."/>
            <person name="Banfield J.F."/>
        </authorList>
    </citation>
    <scope>NUCLEOTIDE SEQUENCE [LARGE SCALE GENOMIC DNA]</scope>
</reference>
<dbReference type="InterPro" id="IPR031167">
    <property type="entry name" value="G_OBG"/>
</dbReference>
<dbReference type="Proteomes" id="UP000034539">
    <property type="component" value="Unassembled WGS sequence"/>
</dbReference>
<dbReference type="AlphaFoldDB" id="A0A0G0Q2A6"/>
<dbReference type="InterPro" id="IPR027417">
    <property type="entry name" value="P-loop_NTPase"/>
</dbReference>
<dbReference type="PROSITE" id="PS51710">
    <property type="entry name" value="G_OBG"/>
    <property type="match status" value="1"/>
</dbReference>
<dbReference type="Pfam" id="PF01018">
    <property type="entry name" value="GTP1_OBG"/>
    <property type="match status" value="1"/>
</dbReference>
<dbReference type="InterPro" id="IPR036726">
    <property type="entry name" value="GTP1_OBG_dom_sf"/>
</dbReference>
<dbReference type="GO" id="GO:0005525">
    <property type="term" value="F:GTP binding"/>
    <property type="evidence" value="ECO:0007669"/>
    <property type="project" value="UniProtKB-KW"/>
</dbReference>
<dbReference type="NCBIfam" id="TIGR02729">
    <property type="entry name" value="Obg_CgtA"/>
    <property type="match status" value="1"/>
</dbReference>
<dbReference type="PROSITE" id="PS51883">
    <property type="entry name" value="OBG"/>
    <property type="match status" value="1"/>
</dbReference>
<gene>
    <name evidence="10" type="ORF">UT63_C0004G0030</name>
</gene>
<feature type="domain" description="OBG-type G" evidence="8">
    <location>
        <begin position="155"/>
        <end position="315"/>
    </location>
</feature>
<keyword evidence="4" id="KW-0378">Hydrolase</keyword>
<dbReference type="InterPro" id="IPR006169">
    <property type="entry name" value="GTP1_OBG_dom"/>
</dbReference>
<dbReference type="Pfam" id="PF01926">
    <property type="entry name" value="MMR_HSR1"/>
    <property type="match status" value="1"/>
</dbReference>
<evidence type="ECO:0000256" key="6">
    <source>
        <dbReference type="ARBA" id="ARBA00023134"/>
    </source>
</evidence>
<dbReference type="PIRSF" id="PIRSF002401">
    <property type="entry name" value="GTP_bd_Obg/CgtA"/>
    <property type="match status" value="1"/>
</dbReference>
<dbReference type="SUPFAM" id="SSF52540">
    <property type="entry name" value="P-loop containing nucleoside triphosphate hydrolases"/>
    <property type="match status" value="1"/>
</dbReference>
<feature type="region of interest" description="Disordered" evidence="7">
    <location>
        <begin position="57"/>
        <end position="82"/>
    </location>
</feature>
<evidence type="ECO:0000259" key="9">
    <source>
        <dbReference type="PROSITE" id="PS51883"/>
    </source>
</evidence>
<evidence type="ECO:0000256" key="3">
    <source>
        <dbReference type="ARBA" id="ARBA00022741"/>
    </source>
</evidence>
<name>A0A0G0Q2A6_9BACT</name>
<dbReference type="InterPro" id="IPR045086">
    <property type="entry name" value="OBG_GTPase"/>
</dbReference>
<dbReference type="GO" id="GO:0042254">
    <property type="term" value="P:ribosome biogenesis"/>
    <property type="evidence" value="ECO:0007669"/>
    <property type="project" value="UniProtKB-UniRule"/>
</dbReference>
<dbReference type="PANTHER" id="PTHR11702:SF31">
    <property type="entry name" value="MITOCHONDRIAL RIBOSOME-ASSOCIATED GTPASE 2"/>
    <property type="match status" value="1"/>
</dbReference>
<evidence type="ECO:0000256" key="5">
    <source>
        <dbReference type="ARBA" id="ARBA00022842"/>
    </source>
</evidence>
<dbReference type="PROSITE" id="PS00905">
    <property type="entry name" value="GTP1_OBG"/>
    <property type="match status" value="1"/>
</dbReference>
<dbReference type="NCBIfam" id="NF008956">
    <property type="entry name" value="PRK12299.1"/>
    <property type="match status" value="1"/>
</dbReference>
<comment type="similarity">
    <text evidence="1">Belongs to the TRAFAC class OBG-HflX-like GTPase superfamily. OBG GTPase family.</text>
</comment>
<feature type="domain" description="Obg" evidence="9">
    <location>
        <begin position="1"/>
        <end position="154"/>
    </location>
</feature>
<dbReference type="Gene3D" id="3.40.50.300">
    <property type="entry name" value="P-loop containing nucleotide triphosphate hydrolases"/>
    <property type="match status" value="1"/>
</dbReference>
<dbReference type="CDD" id="cd01898">
    <property type="entry name" value="Obg"/>
    <property type="match status" value="1"/>
</dbReference>
<comment type="caution">
    <text evidence="10">The sequence shown here is derived from an EMBL/GenBank/DDBJ whole genome shotgun (WGS) entry which is preliminary data.</text>
</comment>
<dbReference type="PATRIC" id="fig|1618450.3.peg.161"/>
<keyword evidence="5" id="KW-0460">Magnesium</keyword>
<keyword evidence="3" id="KW-0547">Nucleotide-binding</keyword>
<evidence type="ECO:0000256" key="4">
    <source>
        <dbReference type="ARBA" id="ARBA00022801"/>
    </source>
</evidence>
<dbReference type="InterPro" id="IPR014100">
    <property type="entry name" value="GTP-bd_Obg/CgtA"/>
</dbReference>